<feature type="domain" description="Methyltransferase type 11" evidence="1">
    <location>
        <begin position="55"/>
        <end position="142"/>
    </location>
</feature>
<evidence type="ECO:0000313" key="2">
    <source>
        <dbReference type="EMBL" id="MDS3859327.1"/>
    </source>
</evidence>
<comment type="caution">
    <text evidence="2">The sequence shown here is derived from an EMBL/GenBank/DDBJ whole genome shotgun (WGS) entry which is preliminary data.</text>
</comment>
<keyword evidence="2" id="KW-0808">Transferase</keyword>
<keyword evidence="3" id="KW-1185">Reference proteome</keyword>
<reference evidence="3" key="1">
    <citation type="submission" date="2023-07" db="EMBL/GenBank/DDBJ databases">
        <authorList>
            <person name="Luz R."/>
            <person name="Cordeiro R."/>
            <person name="Fonseca A."/>
            <person name="Goncalves V."/>
        </authorList>
    </citation>
    <scope>NUCLEOTIDE SEQUENCE [LARGE SCALE GENOMIC DNA]</scope>
    <source>
        <strain evidence="3">BACA0444</strain>
    </source>
</reference>
<evidence type="ECO:0000259" key="1">
    <source>
        <dbReference type="Pfam" id="PF08241"/>
    </source>
</evidence>
<dbReference type="Proteomes" id="UP001268256">
    <property type="component" value="Unassembled WGS sequence"/>
</dbReference>
<dbReference type="GO" id="GO:0032259">
    <property type="term" value="P:methylation"/>
    <property type="evidence" value="ECO:0007669"/>
    <property type="project" value="UniProtKB-KW"/>
</dbReference>
<dbReference type="AlphaFoldDB" id="A0AAE4FPW0"/>
<evidence type="ECO:0000313" key="3">
    <source>
        <dbReference type="Proteomes" id="UP001268256"/>
    </source>
</evidence>
<name>A0AAE4FPW0_9CYAN</name>
<sequence length="270" mass="29462">MSNHDSPLGSPVLREGFPMTQAWNSQTYAQNARFVSDLGLPVVAWLGPKAGERVLDLGCGDGVLTAKLQALGCEVVGVDSSPDLIATARAMGVAVHLLDAQALNFQAEFDAVFSNAALHWMQKPDQVIAGVWQALKPGGRFVGEFGGHGNIATIQTALNRTLEKRGANPAAINPWYFPTVEEYQARLVAIGFTVNQIVLIPRPTQLPTDMRAWLTTFAQPYLGLITPPERNTFLEEVITDVKPILCDVFGQWSADYVRLRFAASKPRHLP</sequence>
<protein>
    <submittedName>
        <fullName evidence="2">Methyltransferase domain-containing protein</fullName>
    </submittedName>
</protein>
<dbReference type="GO" id="GO:0008757">
    <property type="term" value="F:S-adenosylmethionine-dependent methyltransferase activity"/>
    <property type="evidence" value="ECO:0007669"/>
    <property type="project" value="InterPro"/>
</dbReference>
<proteinExistence type="predicted"/>
<accession>A0AAE4FPW0</accession>
<dbReference type="SUPFAM" id="SSF53335">
    <property type="entry name" value="S-adenosyl-L-methionine-dependent methyltransferases"/>
    <property type="match status" value="1"/>
</dbReference>
<dbReference type="Gene3D" id="3.40.50.150">
    <property type="entry name" value="Vaccinia Virus protein VP39"/>
    <property type="match status" value="1"/>
</dbReference>
<dbReference type="CDD" id="cd02440">
    <property type="entry name" value="AdoMet_MTases"/>
    <property type="match status" value="1"/>
</dbReference>
<dbReference type="PANTHER" id="PTHR43861:SF1">
    <property type="entry name" value="TRANS-ACONITATE 2-METHYLTRANSFERASE"/>
    <property type="match status" value="1"/>
</dbReference>
<gene>
    <name evidence="2" type="ORF">RIF25_00760</name>
</gene>
<organism evidence="2 3">
    <name type="scientific">Pseudocalidococcus azoricus BACA0444</name>
    <dbReference type="NCBI Taxonomy" id="2918990"/>
    <lineage>
        <taxon>Bacteria</taxon>
        <taxon>Bacillati</taxon>
        <taxon>Cyanobacteriota</taxon>
        <taxon>Cyanophyceae</taxon>
        <taxon>Acaryochloridales</taxon>
        <taxon>Thermosynechococcaceae</taxon>
        <taxon>Pseudocalidococcus</taxon>
        <taxon>Pseudocalidococcus azoricus</taxon>
    </lineage>
</organism>
<dbReference type="EMBL" id="JAVMIP010000001">
    <property type="protein sequence ID" value="MDS3859327.1"/>
    <property type="molecule type" value="Genomic_DNA"/>
</dbReference>
<dbReference type="InterPro" id="IPR029063">
    <property type="entry name" value="SAM-dependent_MTases_sf"/>
</dbReference>
<dbReference type="Pfam" id="PF08241">
    <property type="entry name" value="Methyltransf_11"/>
    <property type="match status" value="1"/>
</dbReference>
<dbReference type="InterPro" id="IPR013216">
    <property type="entry name" value="Methyltransf_11"/>
</dbReference>
<dbReference type="PANTHER" id="PTHR43861">
    <property type="entry name" value="TRANS-ACONITATE 2-METHYLTRANSFERASE-RELATED"/>
    <property type="match status" value="1"/>
</dbReference>
<keyword evidence="2" id="KW-0489">Methyltransferase</keyword>
<dbReference type="RefSeq" id="WP_407682267.1">
    <property type="nucleotide sequence ID" value="NZ_JAVMIP010000001.1"/>
</dbReference>